<feature type="domain" description="Recombinase" evidence="3">
    <location>
        <begin position="1"/>
        <end position="105"/>
    </location>
</feature>
<dbReference type="Proteomes" id="UP000233425">
    <property type="component" value="Unassembled WGS sequence"/>
</dbReference>
<organism evidence="4 5">
    <name type="scientific">Ruminococcus bromii</name>
    <dbReference type="NCBI Taxonomy" id="40518"/>
    <lineage>
        <taxon>Bacteria</taxon>
        <taxon>Bacillati</taxon>
        <taxon>Bacillota</taxon>
        <taxon>Clostridia</taxon>
        <taxon>Eubacteriales</taxon>
        <taxon>Oscillospiraceae</taxon>
        <taxon>Ruminococcus</taxon>
    </lineage>
</organism>
<evidence type="ECO:0000256" key="1">
    <source>
        <dbReference type="ARBA" id="ARBA00023125"/>
    </source>
</evidence>
<proteinExistence type="predicted"/>
<dbReference type="InterPro" id="IPR050639">
    <property type="entry name" value="SSR_resolvase"/>
</dbReference>
<dbReference type="PANTHER" id="PTHR30461">
    <property type="entry name" value="DNA-INVERTASE FROM LAMBDOID PROPHAGE"/>
    <property type="match status" value="1"/>
</dbReference>
<reference evidence="4" key="1">
    <citation type="journal article" date="2018" name="Environ. Microbiol.">
        <title>Sporulation capability and amylosome conservation among diverse human colonic and rumen isolates of the keystone starch-degrader Ruminococcus bromii.</title>
        <authorList>
            <person name="Mukhopadhya I."/>
            <person name="Morais S."/>
            <person name="Laverde-Gomez J."/>
            <person name="Sheridan P.O."/>
            <person name="Walker A.W."/>
            <person name="Kelly W."/>
            <person name="Klieve A.V."/>
            <person name="Ouwerkerk D."/>
            <person name="Duncan S.H."/>
            <person name="Louis P."/>
            <person name="Koropatkin N."/>
            <person name="Cockburn D."/>
            <person name="Kibler R."/>
            <person name="Cooper P.J."/>
            <person name="Sandoval C."/>
            <person name="Crost E."/>
            <person name="Juge N."/>
            <person name="Bayer E.A."/>
            <person name="Flint H.J."/>
        </authorList>
    </citation>
    <scope>NUCLEOTIDE SEQUENCE [LARGE SCALE GENOMIC DNA]</scope>
    <source>
        <strain evidence="4">ATCC 27255</strain>
    </source>
</reference>
<keyword evidence="5" id="KW-1185">Reference proteome</keyword>
<evidence type="ECO:0000259" key="3">
    <source>
        <dbReference type="PROSITE" id="PS51737"/>
    </source>
</evidence>
<keyword evidence="2" id="KW-0233">DNA recombination</keyword>
<dbReference type="EMBL" id="NNSR01000019">
    <property type="protein sequence ID" value="PKD32624.1"/>
    <property type="molecule type" value="Genomic_DNA"/>
</dbReference>
<keyword evidence="1" id="KW-0238">DNA-binding</keyword>
<evidence type="ECO:0000313" key="4">
    <source>
        <dbReference type="EMBL" id="PKD32624.1"/>
    </source>
</evidence>
<dbReference type="Pfam" id="PF07508">
    <property type="entry name" value="Recombinase"/>
    <property type="match status" value="1"/>
</dbReference>
<dbReference type="AlphaFoldDB" id="A0A2N0V062"/>
<dbReference type="PANTHER" id="PTHR30461:SF2">
    <property type="entry name" value="SERINE RECOMBINASE PINE-RELATED"/>
    <property type="match status" value="1"/>
</dbReference>
<dbReference type="Gene3D" id="3.90.1750.20">
    <property type="entry name" value="Putative Large Serine Recombinase, Chain B, Domain 2"/>
    <property type="match status" value="1"/>
</dbReference>
<dbReference type="GO" id="GO:0003677">
    <property type="term" value="F:DNA binding"/>
    <property type="evidence" value="ECO:0007669"/>
    <property type="project" value="UniProtKB-KW"/>
</dbReference>
<evidence type="ECO:0000256" key="2">
    <source>
        <dbReference type="ARBA" id="ARBA00023172"/>
    </source>
</evidence>
<sequence>MREVFERAVNGESFTAIAKDLNNRSITRCLGGKWNSQRIRDLLSNEKYLGNALLQKKYRNNQLEKKLIHNDCQLPKYYAEGTHDAIVDEELFAKAQGILNELATRRETLKKPTLSAFSGMIVCDNCGAKYKRTTSKGKHAWQCQTFLTQGKAFCPSRQIPEEEIYRLATEVLKLDEFDEDILHSKIKNIRAKNNCTLLFYFTDGTEVSKNWVPRTRKNSWTDKMRECARQRALNQKGIV</sequence>
<dbReference type="PROSITE" id="PS51737">
    <property type="entry name" value="RECOMBINASE_DNA_BIND"/>
    <property type="match status" value="1"/>
</dbReference>
<gene>
    <name evidence="4" type="ORF">RBATCC27255_00199</name>
</gene>
<dbReference type="GO" id="GO:0000150">
    <property type="term" value="F:DNA strand exchange activity"/>
    <property type="evidence" value="ECO:0007669"/>
    <property type="project" value="InterPro"/>
</dbReference>
<dbReference type="InterPro" id="IPR025827">
    <property type="entry name" value="Zn_ribbon_recom_dom"/>
</dbReference>
<dbReference type="Pfam" id="PF13408">
    <property type="entry name" value="Zn_ribbon_recom"/>
    <property type="match status" value="1"/>
</dbReference>
<evidence type="ECO:0000313" key="5">
    <source>
        <dbReference type="Proteomes" id="UP000233425"/>
    </source>
</evidence>
<comment type="caution">
    <text evidence="4">The sequence shown here is derived from an EMBL/GenBank/DDBJ whole genome shotgun (WGS) entry which is preliminary data.</text>
</comment>
<protein>
    <submittedName>
        <fullName evidence="4">Recombinase</fullName>
    </submittedName>
</protein>
<dbReference type="InterPro" id="IPR038109">
    <property type="entry name" value="DNA_bind_recomb_sf"/>
</dbReference>
<name>A0A2N0V062_9FIRM</name>
<accession>A0A2N0V062</accession>
<dbReference type="RefSeq" id="WP_101028342.1">
    <property type="nucleotide sequence ID" value="NZ_CABMMZ010000019.1"/>
</dbReference>
<dbReference type="InterPro" id="IPR011109">
    <property type="entry name" value="DNA_bind_recombinase_dom"/>
</dbReference>